<reference evidence="1 2" key="1">
    <citation type="submission" date="2024-05" db="EMBL/GenBank/DDBJ databases">
        <title>Genome sequencing of Marine Estuary Bacteria, Pseudoalteromonas distincta strain FA, Psychrobacter proteolyticus strain EA, and Shewanella baltica strain CA.</title>
        <authorList>
            <person name="Dieffenbach S.A."/>
            <person name="Maclea K.S."/>
        </authorList>
    </citation>
    <scope>NUCLEOTIDE SEQUENCE [LARGE SCALE GENOMIC DNA]</scope>
    <source>
        <strain evidence="1 2">EA</strain>
    </source>
</reference>
<gene>
    <name evidence="1" type="ORF">ABFV72_12290</name>
</gene>
<name>A0ABV0D7Z2_9GAMM</name>
<dbReference type="RefSeq" id="WP_347163947.1">
    <property type="nucleotide sequence ID" value="NZ_JBDLOB010000009.1"/>
</dbReference>
<comment type="caution">
    <text evidence="1">The sequence shown here is derived from an EMBL/GenBank/DDBJ whole genome shotgun (WGS) entry which is preliminary data.</text>
</comment>
<proteinExistence type="predicted"/>
<keyword evidence="2" id="KW-1185">Reference proteome</keyword>
<evidence type="ECO:0000313" key="1">
    <source>
        <dbReference type="EMBL" id="MEN8626791.1"/>
    </source>
</evidence>
<protein>
    <submittedName>
        <fullName evidence="1">Uncharacterized protein</fullName>
    </submittedName>
</protein>
<dbReference type="EMBL" id="JBDLOB010000009">
    <property type="protein sequence ID" value="MEN8626791.1"/>
    <property type="molecule type" value="Genomic_DNA"/>
</dbReference>
<accession>A0ABV0D7Z2</accession>
<sequence length="42" mass="4910">MRLTEVLLVSVEQVVVKHYLWQQLIIPTSQNPSNNDEMKKLS</sequence>
<organism evidence="1 2">
    <name type="scientific">Psychrobacter proteolyticus</name>
    <dbReference type="NCBI Taxonomy" id="147825"/>
    <lineage>
        <taxon>Bacteria</taxon>
        <taxon>Pseudomonadati</taxon>
        <taxon>Pseudomonadota</taxon>
        <taxon>Gammaproteobacteria</taxon>
        <taxon>Moraxellales</taxon>
        <taxon>Moraxellaceae</taxon>
        <taxon>Psychrobacter</taxon>
    </lineage>
</organism>
<dbReference type="Proteomes" id="UP001414441">
    <property type="component" value="Unassembled WGS sequence"/>
</dbReference>
<evidence type="ECO:0000313" key="2">
    <source>
        <dbReference type="Proteomes" id="UP001414441"/>
    </source>
</evidence>